<protein>
    <submittedName>
        <fullName evidence="3">T9SS type A sorting domain-containing protein</fullName>
    </submittedName>
</protein>
<dbReference type="RefSeq" id="WP_135833882.1">
    <property type="nucleotide sequence ID" value="NZ_SRPE01000001.1"/>
</dbReference>
<dbReference type="AlphaFoldDB" id="A0A4Z1BJB5"/>
<reference evidence="3 4" key="1">
    <citation type="submission" date="2019-03" db="EMBL/GenBank/DDBJ databases">
        <title>Empedobacter tilapiae sp. nov., isolated from an intestine of Nile tilapia Oreochromis niloticus.</title>
        <authorList>
            <person name="Kim Y.-O."/>
            <person name="Yoon J.-H."/>
        </authorList>
    </citation>
    <scope>NUCLEOTIDE SEQUENCE [LARGE SCALE GENOMIC DNA]</scope>
    <source>
        <strain evidence="3 4">MRS2</strain>
    </source>
</reference>
<comment type="caution">
    <text evidence="3">The sequence shown here is derived from an EMBL/GenBank/DDBJ whole genome shotgun (WGS) entry which is preliminary data.</text>
</comment>
<keyword evidence="1 2" id="KW-0732">Signal</keyword>
<name>A0A4Z1BJB5_9FLAO</name>
<sequence length="726" mass="81056">MKKNLLALFALGAIYSASAQTTYIKDKAVVVVKSNTLLYMGNGLEVSSSTPNTIVNEGNILVNLSSLKPFDYNSSAAETSPYYFKNFNTDGTTYNDGSNFVNKFIDNNSYGQLMFYSANGGNLSASPIPESTNRIKGRVTIEKKYVNPSNYNWLPISIPFDKRSLDKGYSQILQNSFGISSSQYIYNNSNSNSRYLSTLMNWAEGYEYYNPIDGSETNFLETTVNILNLSSGALKTIFANNYSNPNARITYKGVPYGGARNIVYRNTVAGQSPWSKVYTPTDKWGVWKNKINPANEKYGTYIGESFEIMDDESVTYGKYQINFANPFTHNLDLANLFSGSHSSGIARTNIKAVTKPGTSVTWKIGVGNTTPINTNYMASVPTNTTTGYNPALTNRQWTGDKEALLLRPFEIATFKTNDVAGSYQYFSGESSSYATNNPKTFNYASGATITSTTPIPRGVGNVTEDIEASKENYNENSLYQLGLVVSNNNDTQGNRVYFVAVDSDITGKQNEFELEYGSYGSNSGLWLNQENKDETFDEGSFLFINGFNMNDYVAKPLHMTFYKNPKDTNTKFTLTANLAEGSTLNDGLEKFSNGNKFYFVDTKENKAIEITKDFSYTFTANESSNNRFIVYWNELPSKLGTGEIGINKNKTFIYRNNVASNSIRFAKKNLTANIVVYNMTGQKIYEKDNLSTSQDFNFNNIENGMYIINITYSDNTTETLKSIFKK</sequence>
<evidence type="ECO:0000256" key="1">
    <source>
        <dbReference type="ARBA" id="ARBA00022729"/>
    </source>
</evidence>
<evidence type="ECO:0000256" key="2">
    <source>
        <dbReference type="SAM" id="SignalP"/>
    </source>
</evidence>
<gene>
    <name evidence="3" type="ORF">E4J94_00080</name>
</gene>
<keyword evidence="4" id="KW-1185">Reference proteome</keyword>
<feature type="signal peptide" evidence="2">
    <location>
        <begin position="1"/>
        <end position="19"/>
    </location>
</feature>
<dbReference type="EMBL" id="SRPE01000001">
    <property type="protein sequence ID" value="TGN30011.1"/>
    <property type="molecule type" value="Genomic_DNA"/>
</dbReference>
<accession>A0A4Z1BJB5</accession>
<feature type="chain" id="PRO_5021289715" evidence="2">
    <location>
        <begin position="20"/>
        <end position="726"/>
    </location>
</feature>
<dbReference type="NCBIfam" id="TIGR04183">
    <property type="entry name" value="Por_Secre_tail"/>
    <property type="match status" value="1"/>
</dbReference>
<evidence type="ECO:0000313" key="4">
    <source>
        <dbReference type="Proteomes" id="UP000297998"/>
    </source>
</evidence>
<organism evidence="3 4">
    <name type="scientific">Empedobacter tilapiae</name>
    <dbReference type="NCBI Taxonomy" id="2491114"/>
    <lineage>
        <taxon>Bacteria</taxon>
        <taxon>Pseudomonadati</taxon>
        <taxon>Bacteroidota</taxon>
        <taxon>Flavobacteriia</taxon>
        <taxon>Flavobacteriales</taxon>
        <taxon>Weeksellaceae</taxon>
        <taxon>Empedobacter</taxon>
    </lineage>
</organism>
<evidence type="ECO:0000313" key="3">
    <source>
        <dbReference type="EMBL" id="TGN30011.1"/>
    </source>
</evidence>
<dbReference type="OrthoDB" id="1272926at2"/>
<dbReference type="Proteomes" id="UP000297998">
    <property type="component" value="Unassembled WGS sequence"/>
</dbReference>
<dbReference type="InterPro" id="IPR026444">
    <property type="entry name" value="Secre_tail"/>
</dbReference>
<proteinExistence type="predicted"/>